<evidence type="ECO:0000313" key="4">
    <source>
        <dbReference type="Proteomes" id="UP001211005"/>
    </source>
</evidence>
<accession>A0ABY7LNB0</accession>
<keyword evidence="4" id="KW-1185">Reference proteome</keyword>
<reference evidence="3 4" key="1">
    <citation type="submission" date="2022-12" db="EMBL/GenBank/DDBJ databases">
        <title>Hymenobacter canadensis sp. nov. isolated from lake water of the Cambridge Bay, Canada.</title>
        <authorList>
            <person name="Kim W.H."/>
            <person name="Lee Y.M."/>
        </authorList>
    </citation>
    <scope>NUCLEOTIDE SEQUENCE [LARGE SCALE GENOMIC DNA]</scope>
    <source>
        <strain evidence="3 4">PAMC 29467</strain>
    </source>
</reference>
<dbReference type="InterPro" id="IPR025411">
    <property type="entry name" value="DUF4136"/>
</dbReference>
<dbReference type="Proteomes" id="UP001211005">
    <property type="component" value="Chromosome"/>
</dbReference>
<feature type="chain" id="PRO_5045190048" evidence="1">
    <location>
        <begin position="22"/>
        <end position="199"/>
    </location>
</feature>
<proteinExistence type="predicted"/>
<dbReference type="PROSITE" id="PS51257">
    <property type="entry name" value="PROKAR_LIPOPROTEIN"/>
    <property type="match status" value="1"/>
</dbReference>
<name>A0ABY7LNB0_9BACT</name>
<evidence type="ECO:0000259" key="2">
    <source>
        <dbReference type="Pfam" id="PF13590"/>
    </source>
</evidence>
<keyword evidence="1" id="KW-0732">Signal</keyword>
<organism evidence="3 4">
    <name type="scientific">Hymenobacter canadensis</name>
    <dbReference type="NCBI Taxonomy" id="2999067"/>
    <lineage>
        <taxon>Bacteria</taxon>
        <taxon>Pseudomonadati</taxon>
        <taxon>Bacteroidota</taxon>
        <taxon>Cytophagia</taxon>
        <taxon>Cytophagales</taxon>
        <taxon>Hymenobacteraceae</taxon>
        <taxon>Hymenobacter</taxon>
    </lineage>
</organism>
<protein>
    <submittedName>
        <fullName evidence="3">DUF4136 domain-containing protein</fullName>
    </submittedName>
</protein>
<evidence type="ECO:0000256" key="1">
    <source>
        <dbReference type="SAM" id="SignalP"/>
    </source>
</evidence>
<dbReference type="Gene3D" id="3.30.160.670">
    <property type="match status" value="1"/>
</dbReference>
<dbReference type="RefSeq" id="WP_269559988.1">
    <property type="nucleotide sequence ID" value="NZ_CP114767.1"/>
</dbReference>
<sequence length="199" mass="22744">MKPTLTLLGMGLAMALSGCFAARQARIDSDYSYTGNFRRYRTYEFVTGDGLSADSSRLGEAVRDAIRTRLKVQGYKSNKRRPDLLVNFRVFEGDMKFRGYLQEDISRWVKEEKVEDEETPTDNRQGYQPQRILLAEGTLLITLIDNRTNRAVWNGYASGVTVPNGPQGELVLRRSVRSIFDQYRVFTEGYLEGSQMTEN</sequence>
<evidence type="ECO:0000313" key="3">
    <source>
        <dbReference type="EMBL" id="WBA41930.1"/>
    </source>
</evidence>
<dbReference type="Pfam" id="PF13590">
    <property type="entry name" value="DUF4136"/>
    <property type="match status" value="1"/>
</dbReference>
<feature type="signal peptide" evidence="1">
    <location>
        <begin position="1"/>
        <end position="21"/>
    </location>
</feature>
<gene>
    <name evidence="3" type="ORF">O3303_19235</name>
</gene>
<dbReference type="EMBL" id="CP114767">
    <property type="protein sequence ID" value="WBA41930.1"/>
    <property type="molecule type" value="Genomic_DNA"/>
</dbReference>
<feature type="domain" description="DUF4136" evidence="2">
    <location>
        <begin position="28"/>
        <end position="183"/>
    </location>
</feature>